<evidence type="ECO:0000256" key="1">
    <source>
        <dbReference type="SAM" id="Phobius"/>
    </source>
</evidence>
<keyword evidence="1" id="KW-1133">Transmembrane helix</keyword>
<reference evidence="2" key="1">
    <citation type="journal article" date="2023" name="IScience">
        <title>Live-bearing cockroach genome reveals convergent evolutionary mechanisms linked to viviparity in insects and beyond.</title>
        <authorList>
            <person name="Fouks B."/>
            <person name="Harrison M.C."/>
            <person name="Mikhailova A.A."/>
            <person name="Marchal E."/>
            <person name="English S."/>
            <person name="Carruthers M."/>
            <person name="Jennings E.C."/>
            <person name="Chiamaka E.L."/>
            <person name="Frigard R.A."/>
            <person name="Pippel M."/>
            <person name="Attardo G.M."/>
            <person name="Benoit J.B."/>
            <person name="Bornberg-Bauer E."/>
            <person name="Tobe S.S."/>
        </authorList>
    </citation>
    <scope>NUCLEOTIDE SEQUENCE</scope>
    <source>
        <strain evidence="2">Stay&amp;Tobe</strain>
    </source>
</reference>
<gene>
    <name evidence="2" type="ORF">L9F63_014051</name>
</gene>
<dbReference type="EMBL" id="JASPKZ010003041">
    <property type="protein sequence ID" value="KAJ9594538.1"/>
    <property type="molecule type" value="Genomic_DNA"/>
</dbReference>
<organism evidence="2 3">
    <name type="scientific">Diploptera punctata</name>
    <name type="common">Pacific beetle cockroach</name>
    <dbReference type="NCBI Taxonomy" id="6984"/>
    <lineage>
        <taxon>Eukaryota</taxon>
        <taxon>Metazoa</taxon>
        <taxon>Ecdysozoa</taxon>
        <taxon>Arthropoda</taxon>
        <taxon>Hexapoda</taxon>
        <taxon>Insecta</taxon>
        <taxon>Pterygota</taxon>
        <taxon>Neoptera</taxon>
        <taxon>Polyneoptera</taxon>
        <taxon>Dictyoptera</taxon>
        <taxon>Blattodea</taxon>
        <taxon>Blaberoidea</taxon>
        <taxon>Blaberidae</taxon>
        <taxon>Diplopterinae</taxon>
        <taxon>Diploptera</taxon>
    </lineage>
</organism>
<comment type="caution">
    <text evidence="2">The sequence shown here is derived from an EMBL/GenBank/DDBJ whole genome shotgun (WGS) entry which is preliminary data.</text>
</comment>
<name>A0AAD8ELD3_DIPPU</name>
<evidence type="ECO:0000313" key="2">
    <source>
        <dbReference type="EMBL" id="KAJ9594538.1"/>
    </source>
</evidence>
<feature type="non-terminal residue" evidence="2">
    <location>
        <position position="1"/>
    </location>
</feature>
<proteinExistence type="predicted"/>
<keyword evidence="3" id="KW-1185">Reference proteome</keyword>
<sequence length="62" mass="6986">MTISAVSDTKKYYKPQKIQHQLCLYFVSTNIFTVIIRSVDSMNMSNVMLGSTEVPVAIISEN</sequence>
<dbReference type="AlphaFoldDB" id="A0AAD8ELD3"/>
<protein>
    <submittedName>
        <fullName evidence="2">Uncharacterized protein</fullName>
    </submittedName>
</protein>
<feature type="transmembrane region" description="Helical" evidence="1">
    <location>
        <begin position="21"/>
        <end position="39"/>
    </location>
</feature>
<accession>A0AAD8ELD3</accession>
<dbReference type="Proteomes" id="UP001233999">
    <property type="component" value="Unassembled WGS sequence"/>
</dbReference>
<keyword evidence="1" id="KW-0472">Membrane</keyword>
<reference evidence="2" key="2">
    <citation type="submission" date="2023-05" db="EMBL/GenBank/DDBJ databases">
        <authorList>
            <person name="Fouks B."/>
        </authorList>
    </citation>
    <scope>NUCLEOTIDE SEQUENCE</scope>
    <source>
        <strain evidence="2">Stay&amp;Tobe</strain>
        <tissue evidence="2">Testes</tissue>
    </source>
</reference>
<keyword evidence="1" id="KW-0812">Transmembrane</keyword>
<evidence type="ECO:0000313" key="3">
    <source>
        <dbReference type="Proteomes" id="UP001233999"/>
    </source>
</evidence>